<keyword evidence="2" id="KW-1185">Reference proteome</keyword>
<dbReference type="KEGG" id="apel:CA267_016740"/>
<sequence length="106" mass="12218">MQQDNFLRHFVIIGGGTAGWMAAAALNRVLKQHPCQVTGVESSKIATAGAGEASIPLIRLFKRLLDIDKKEFLRAIKRTFMLGIEFINWRKEQHNYFHPFGIWRRH</sequence>
<protein>
    <recommendedName>
        <fullName evidence="3">Tryptophan 7-halogenase</fullName>
    </recommendedName>
</protein>
<proteinExistence type="predicted"/>
<reference evidence="1 2" key="2">
    <citation type="submission" date="2020-04" db="EMBL/GenBank/DDBJ databases">
        <title>Complete genome sequence of Alteromonas pelagimontana 5.12T.</title>
        <authorList>
            <person name="Sinha R.K."/>
            <person name="Krishnan K.P."/>
            <person name="Kurian J.P."/>
        </authorList>
    </citation>
    <scope>NUCLEOTIDE SEQUENCE [LARGE SCALE GENOMIC DNA]</scope>
    <source>
        <strain evidence="1 2">5.12</strain>
    </source>
</reference>
<dbReference type="EMBL" id="CP052766">
    <property type="protein sequence ID" value="QJR82279.1"/>
    <property type="molecule type" value="Genomic_DNA"/>
</dbReference>
<dbReference type="PANTHER" id="PTHR43747:SF4">
    <property type="entry name" value="FLAVIN-DEPENDENT TRYPTOPHAN HALOGENASE"/>
    <property type="match status" value="1"/>
</dbReference>
<evidence type="ECO:0000313" key="1">
    <source>
        <dbReference type="EMBL" id="QJR82279.1"/>
    </source>
</evidence>
<gene>
    <name evidence="1" type="ORF">CA267_016740</name>
</gene>
<dbReference type="InterPro" id="IPR006905">
    <property type="entry name" value="Flavin_halogenase"/>
</dbReference>
<dbReference type="InterPro" id="IPR050816">
    <property type="entry name" value="Flavin-dep_Halogenase_NPB"/>
</dbReference>
<evidence type="ECO:0008006" key="3">
    <source>
        <dbReference type="Google" id="ProtNLM"/>
    </source>
</evidence>
<dbReference type="AlphaFoldDB" id="A0A6M4MGN0"/>
<dbReference type="Pfam" id="PF04820">
    <property type="entry name" value="Trp_halogenase"/>
    <property type="match status" value="1"/>
</dbReference>
<dbReference type="Proteomes" id="UP000219285">
    <property type="component" value="Chromosome"/>
</dbReference>
<dbReference type="SUPFAM" id="SSF51905">
    <property type="entry name" value="FAD/NAD(P)-binding domain"/>
    <property type="match status" value="1"/>
</dbReference>
<dbReference type="GO" id="GO:0004497">
    <property type="term" value="F:monooxygenase activity"/>
    <property type="evidence" value="ECO:0007669"/>
    <property type="project" value="InterPro"/>
</dbReference>
<evidence type="ECO:0000313" key="2">
    <source>
        <dbReference type="Proteomes" id="UP000219285"/>
    </source>
</evidence>
<dbReference type="InterPro" id="IPR036188">
    <property type="entry name" value="FAD/NAD-bd_sf"/>
</dbReference>
<accession>A0A6M4MGN0</accession>
<dbReference type="RefSeq" id="WP_075609729.1">
    <property type="nucleotide sequence ID" value="NZ_CP052766.1"/>
</dbReference>
<reference evidence="2" key="1">
    <citation type="submission" date="2014-12" db="EMBL/GenBank/DDBJ databases">
        <title>Complete genome sequence of a multi-drug resistant Klebsiella pneumoniae.</title>
        <authorList>
            <person name="Hua X."/>
            <person name="Chen Q."/>
            <person name="Li X."/>
            <person name="Feng Y."/>
            <person name="Ruan Z."/>
            <person name="Yu Y."/>
        </authorList>
    </citation>
    <scope>NUCLEOTIDE SEQUENCE [LARGE SCALE GENOMIC DNA]</scope>
    <source>
        <strain evidence="2">5.12</strain>
    </source>
</reference>
<organism evidence="1 2">
    <name type="scientific">Alteromonas pelagimontana</name>
    <dbReference type="NCBI Taxonomy" id="1858656"/>
    <lineage>
        <taxon>Bacteria</taxon>
        <taxon>Pseudomonadati</taxon>
        <taxon>Pseudomonadota</taxon>
        <taxon>Gammaproteobacteria</taxon>
        <taxon>Alteromonadales</taxon>
        <taxon>Alteromonadaceae</taxon>
        <taxon>Alteromonas/Salinimonas group</taxon>
        <taxon>Alteromonas</taxon>
    </lineage>
</organism>
<dbReference type="Gene3D" id="3.50.50.60">
    <property type="entry name" value="FAD/NAD(P)-binding domain"/>
    <property type="match status" value="1"/>
</dbReference>
<dbReference type="PANTHER" id="PTHR43747">
    <property type="entry name" value="FAD-BINDING PROTEIN"/>
    <property type="match status" value="1"/>
</dbReference>
<name>A0A6M4MGN0_9ALTE</name>